<accession>A0A1C7DR04</accession>
<dbReference type="PANTHER" id="PTHR32309:SF13">
    <property type="entry name" value="FERRIC ENTEROBACTIN TRANSPORT PROTEIN FEPE"/>
    <property type="match status" value="1"/>
</dbReference>
<organism evidence="9 10">
    <name type="scientific">Planococcus halocryophilus</name>
    <dbReference type="NCBI Taxonomy" id="1215089"/>
    <lineage>
        <taxon>Bacteria</taxon>
        <taxon>Bacillati</taxon>
        <taxon>Bacillota</taxon>
        <taxon>Bacilli</taxon>
        <taxon>Bacillales</taxon>
        <taxon>Caryophanaceae</taxon>
        <taxon>Planococcus</taxon>
    </lineage>
</organism>
<protein>
    <submittedName>
        <fullName evidence="9">Capsule biosynthesis protein CapA</fullName>
    </submittedName>
</protein>
<evidence type="ECO:0000313" key="10">
    <source>
        <dbReference type="Proteomes" id="UP000092687"/>
    </source>
</evidence>
<keyword evidence="3" id="KW-1003">Cell membrane</keyword>
<comment type="similarity">
    <text evidence="2">Belongs to the CpsC/CapA family.</text>
</comment>
<evidence type="ECO:0000256" key="4">
    <source>
        <dbReference type="ARBA" id="ARBA00022692"/>
    </source>
</evidence>
<evidence type="ECO:0000256" key="7">
    <source>
        <dbReference type="SAM" id="Phobius"/>
    </source>
</evidence>
<dbReference type="Pfam" id="PF02706">
    <property type="entry name" value="Wzz"/>
    <property type="match status" value="1"/>
</dbReference>
<proteinExistence type="inferred from homology"/>
<dbReference type="InterPro" id="IPR050445">
    <property type="entry name" value="Bact_polysacc_biosynth/exp"/>
</dbReference>
<evidence type="ECO:0000256" key="3">
    <source>
        <dbReference type="ARBA" id="ARBA00022475"/>
    </source>
</evidence>
<dbReference type="PANTHER" id="PTHR32309">
    <property type="entry name" value="TYROSINE-PROTEIN KINASE"/>
    <property type="match status" value="1"/>
</dbReference>
<dbReference type="EMBL" id="CP016537">
    <property type="protein sequence ID" value="ANU13812.1"/>
    <property type="molecule type" value="Genomic_DNA"/>
</dbReference>
<evidence type="ECO:0000256" key="2">
    <source>
        <dbReference type="ARBA" id="ARBA00006683"/>
    </source>
</evidence>
<dbReference type="InterPro" id="IPR003856">
    <property type="entry name" value="LPS_length_determ_N"/>
</dbReference>
<keyword evidence="4 7" id="KW-0812">Transmembrane</keyword>
<dbReference type="OrthoDB" id="2452461at2"/>
<dbReference type="AlphaFoldDB" id="A0A1C7DR04"/>
<dbReference type="GO" id="GO:0005886">
    <property type="term" value="C:plasma membrane"/>
    <property type="evidence" value="ECO:0007669"/>
    <property type="project" value="UniProtKB-SubCell"/>
</dbReference>
<reference evidence="9" key="1">
    <citation type="submission" date="2016-10" db="EMBL/GenBank/DDBJ databases">
        <authorList>
            <person name="de Groot N.N."/>
        </authorList>
    </citation>
    <scope>NUCLEOTIDE SEQUENCE</scope>
    <source>
        <strain evidence="9">DSM 24743</strain>
    </source>
</reference>
<feature type="transmembrane region" description="Helical" evidence="7">
    <location>
        <begin position="173"/>
        <end position="195"/>
    </location>
</feature>
<dbReference type="RefSeq" id="WP_065528162.1">
    <property type="nucleotide sequence ID" value="NZ_CP016537.2"/>
</dbReference>
<sequence>MNDLKVIKHLVVGYKKQIYFVISFTFCLMITTMFIFGFFLKPEYQSTSQLLIGEPLTSSQLEKENNKPEAQVTEAYAAFLKSPEVLEKVSEELKFANSVSDLSKQIDVSYTNNSPVLTISTLSYDNNESSKIANTLAVVFQEEVRNSLQVDNVSIISLAPAEGESRKPSQSAIIIYTAIATFIGLTFSTLLVFVINGIKNVANRDREVGESEQQLQTVFK</sequence>
<comment type="subcellular location">
    <subcellularLocation>
        <location evidence="1">Cell membrane</location>
        <topology evidence="1">Multi-pass membrane protein</topology>
    </subcellularLocation>
</comment>
<name>A0A1C7DR04_9BACL</name>
<evidence type="ECO:0000313" key="9">
    <source>
        <dbReference type="EMBL" id="ANU13812.1"/>
    </source>
</evidence>
<evidence type="ECO:0000259" key="8">
    <source>
        <dbReference type="Pfam" id="PF02706"/>
    </source>
</evidence>
<feature type="transmembrane region" description="Helical" evidence="7">
    <location>
        <begin position="18"/>
        <end position="40"/>
    </location>
</feature>
<feature type="domain" description="Polysaccharide chain length determinant N-terminal" evidence="8">
    <location>
        <begin position="9"/>
        <end position="93"/>
    </location>
</feature>
<evidence type="ECO:0000256" key="1">
    <source>
        <dbReference type="ARBA" id="ARBA00004651"/>
    </source>
</evidence>
<dbReference type="KEGG" id="phc:BBI08_08090"/>
<dbReference type="Proteomes" id="UP000092687">
    <property type="component" value="Chromosome"/>
</dbReference>
<gene>
    <name evidence="9" type="ORF">BBI08_08090</name>
</gene>
<keyword evidence="10" id="KW-1185">Reference proteome</keyword>
<evidence type="ECO:0000256" key="5">
    <source>
        <dbReference type="ARBA" id="ARBA00022989"/>
    </source>
</evidence>
<keyword evidence="5 7" id="KW-1133">Transmembrane helix</keyword>
<keyword evidence="6 7" id="KW-0472">Membrane</keyword>
<evidence type="ECO:0000256" key="6">
    <source>
        <dbReference type="ARBA" id="ARBA00023136"/>
    </source>
</evidence>
<dbReference type="STRING" id="1215089.BBI08_08090"/>
<dbReference type="GO" id="GO:0004713">
    <property type="term" value="F:protein tyrosine kinase activity"/>
    <property type="evidence" value="ECO:0007669"/>
    <property type="project" value="TreeGrafter"/>
</dbReference>